<evidence type="ECO:0000256" key="2">
    <source>
        <dbReference type="SAM" id="MobiDB-lite"/>
    </source>
</evidence>
<name>A0A1I3J0V3_9SPHI</name>
<feature type="coiled-coil region" evidence="1">
    <location>
        <begin position="375"/>
        <end position="430"/>
    </location>
</feature>
<organism evidence="4 5">
    <name type="scientific">Parapedobacter indicus</name>
    <dbReference type="NCBI Taxonomy" id="1477437"/>
    <lineage>
        <taxon>Bacteria</taxon>
        <taxon>Pseudomonadati</taxon>
        <taxon>Bacteroidota</taxon>
        <taxon>Sphingobacteriia</taxon>
        <taxon>Sphingobacteriales</taxon>
        <taxon>Sphingobacteriaceae</taxon>
        <taxon>Parapedobacter</taxon>
    </lineage>
</organism>
<keyword evidence="4" id="KW-0540">Nuclease</keyword>
<dbReference type="InterPro" id="IPR038729">
    <property type="entry name" value="Rad50/SbcC_AAA"/>
</dbReference>
<dbReference type="InterPro" id="IPR027417">
    <property type="entry name" value="P-loop_NTPase"/>
</dbReference>
<dbReference type="RefSeq" id="WP_090626528.1">
    <property type="nucleotide sequence ID" value="NZ_FOQO01000004.1"/>
</dbReference>
<dbReference type="AlphaFoldDB" id="A0A1I3J0V3"/>
<evidence type="ECO:0000256" key="1">
    <source>
        <dbReference type="SAM" id="Coils"/>
    </source>
</evidence>
<dbReference type="OrthoDB" id="9795626at2"/>
<protein>
    <submittedName>
        <fullName evidence="4">Exonuclease SbcC</fullName>
    </submittedName>
</protein>
<dbReference type="GO" id="GO:0004527">
    <property type="term" value="F:exonuclease activity"/>
    <property type="evidence" value="ECO:0007669"/>
    <property type="project" value="UniProtKB-KW"/>
</dbReference>
<keyword evidence="4" id="KW-0378">Hydrolase</keyword>
<feature type="coiled-coil region" evidence="1">
    <location>
        <begin position="835"/>
        <end position="959"/>
    </location>
</feature>
<dbReference type="EMBL" id="FOQO01000004">
    <property type="protein sequence ID" value="SFI53753.1"/>
    <property type="molecule type" value="Genomic_DNA"/>
</dbReference>
<sequence>MKILTIRIKNLASLEGTTEIDFMQEPLCSAGIFAITGPTGAGKSTILDALCLALYAKTPRYMQARETGIEIADVRGSTINQSDVRAILRDGTADGYAEVDFVGIDGQRYRANWNVRRARNQAAGSLQQATTTLKNLSTGHDIGGRKTELLSEIIRLVGLNYEQFIRSVLLAQGDFTAFLKADKDQKASLLEKLTGTHIYSELSRRIFERCREEDQQLKLLQRSQENIVTLTTEELADLNEQEIALAKLLEQLEARINTTLAELKWHGDLDSHEVQVQEAERTFQERLTQREQSTDRGTYLKHVEQVQPTRTWVDALHEATGQLAQKREALEQVRVRQQLLAQQTAEIETVVAEAAGQLEAQIVAQEEAKPLLDEARKLDTQLQTKEAEVAAARQQLDARKVKWKTSHRHLMQQQREAETLAEQISRLQEWREKRRNRQSVAENSTLIAAKLSDARKQLEAIESATENTIQFEAEIKVKIVEHTQHAQRSERLAKEMNGVTARLEILQKELSTIPVEQLREEIKAVSANVEDIRSGAAHWRQLCQVLRAERILTEKAENTQRELADKEAQLAAAATILQAVTERRKASATMLEKARLAASENVEALRAELAEGQPCPVCGSETHPYAHENPRLNHVLDELKNAHEAHEAAYSEQLTRHSQLMQSIMLLHQTITMLENDRKTDEAELRSLTAGWEAFAVAHASMDIAEEERESWLAEQLAQTKAKQEAIAQHLEYYQTLQSQREAIRQTWQHLQTEHTDAVNAVKDLERASQILNERRAHAQSVQTVGTANLEDILASLKPNFPDDLWIANWKNQPDAFLESIDAFADEWKQTAEALERDRNILDVLRATLAGLQSEEQALATDVAQTEQELTNKQAAYTALTESRRSIFNGEAVEILEAQLKQRAVQVQEQVNVHKQRQAHLQTEKVRTDAIVKETQGEIARLEKRTNELSGKIEQWLEEYQTKHQHSLDRATLQALLLHPSEWIAKEREVLSAIERAVTQATSILEERRRQLAHHERKRPSDQTVDALKQQLDQQQADRSESLWKHNEIGFRLKQDEANNLQLGDLLTTIQAQITVLENWSKLNEMIGSADGRKFRQIAQEYTLDVLLSYANVHLEVLSKRYRLQRIPNTLGLQVLDQDMGDEVRTVYSLSGGESFLVSLALALGLASLSTNRMNVESLFIDEGFGSLDPNTLNVAMDALERLHNQGRKVGVISHVQEMTERIPVQIKVSKEQSGKSSVRVV</sequence>
<gene>
    <name evidence="4" type="ORF">SAMN05444682_104279</name>
</gene>
<dbReference type="GO" id="GO:0016887">
    <property type="term" value="F:ATP hydrolysis activity"/>
    <property type="evidence" value="ECO:0007669"/>
    <property type="project" value="InterPro"/>
</dbReference>
<dbReference type="SUPFAM" id="SSF52540">
    <property type="entry name" value="P-loop containing nucleoside triphosphate hydrolases"/>
    <property type="match status" value="2"/>
</dbReference>
<evidence type="ECO:0000313" key="5">
    <source>
        <dbReference type="Proteomes" id="UP000198670"/>
    </source>
</evidence>
<feature type="domain" description="Rad50/SbcC-type AAA" evidence="3">
    <location>
        <begin position="6"/>
        <end position="263"/>
    </location>
</feature>
<keyword evidence="4" id="KW-0269">Exonuclease</keyword>
<keyword evidence="5" id="KW-1185">Reference proteome</keyword>
<accession>A0A1I3J0V3</accession>
<dbReference type="Gene3D" id="3.40.50.300">
    <property type="entry name" value="P-loop containing nucleotide triphosphate hydrolases"/>
    <property type="match status" value="2"/>
</dbReference>
<dbReference type="GO" id="GO:0006302">
    <property type="term" value="P:double-strand break repair"/>
    <property type="evidence" value="ECO:0007669"/>
    <property type="project" value="InterPro"/>
</dbReference>
<proteinExistence type="predicted"/>
<keyword evidence="1" id="KW-0175">Coiled coil</keyword>
<dbReference type="PANTHER" id="PTHR32114">
    <property type="entry name" value="ABC TRANSPORTER ABCH.3"/>
    <property type="match status" value="1"/>
</dbReference>
<dbReference type="Pfam" id="PF13476">
    <property type="entry name" value="AAA_23"/>
    <property type="match status" value="1"/>
</dbReference>
<dbReference type="STRING" id="1477437.SAMN05444682_104279"/>
<feature type="coiled-coil region" evidence="1">
    <location>
        <begin position="489"/>
        <end position="608"/>
    </location>
</feature>
<feature type="region of interest" description="Disordered" evidence="2">
    <location>
        <begin position="1010"/>
        <end position="1032"/>
    </location>
</feature>
<evidence type="ECO:0000313" key="4">
    <source>
        <dbReference type="EMBL" id="SFI53753.1"/>
    </source>
</evidence>
<dbReference type="Pfam" id="PF13558">
    <property type="entry name" value="SbcC_Walker_B"/>
    <property type="match status" value="1"/>
</dbReference>
<dbReference type="PANTHER" id="PTHR32114:SF2">
    <property type="entry name" value="ABC TRANSPORTER ABCH.3"/>
    <property type="match status" value="1"/>
</dbReference>
<dbReference type="Proteomes" id="UP000198670">
    <property type="component" value="Unassembled WGS sequence"/>
</dbReference>
<reference evidence="4 5" key="1">
    <citation type="submission" date="2016-10" db="EMBL/GenBank/DDBJ databases">
        <authorList>
            <person name="de Groot N.N."/>
        </authorList>
    </citation>
    <scope>NUCLEOTIDE SEQUENCE [LARGE SCALE GENOMIC DNA]</scope>
    <source>
        <strain evidence="4 5">RK1</strain>
    </source>
</reference>
<evidence type="ECO:0000259" key="3">
    <source>
        <dbReference type="Pfam" id="PF13476"/>
    </source>
</evidence>